<dbReference type="InterPro" id="IPR025391">
    <property type="entry name" value="DUF4123"/>
</dbReference>
<feature type="domain" description="DUF4123" evidence="1">
    <location>
        <begin position="6"/>
        <end position="117"/>
    </location>
</feature>
<protein>
    <recommendedName>
        <fullName evidence="1">DUF4123 domain-containing protein</fullName>
    </recommendedName>
</protein>
<gene>
    <name evidence="2" type="ORF">PtoMrB4_13040</name>
</gene>
<proteinExistence type="predicted"/>
<name>A0A679GKU0_9GAMM</name>
<dbReference type="Pfam" id="PF13503">
    <property type="entry name" value="DUF4123"/>
    <property type="match status" value="1"/>
</dbReference>
<sequence length="187" mass="21057">MMDSGFLLFDGASHRQALVWLCQNFPEHSPRPLLQGTPYEPLAAIGPILLQADAGTPLNDAWQAGQPELEQAVWLRSELPLVALRESLRRRLRILAPDGRVFWLRLADARPLRQAWRSQVQWPTGFWHGVSEVWLRDGEAPILAWHNPHPQLDATQPGPPLEAQITLDWPLLDALAQPEPHPQDAPA</sequence>
<accession>A0A679GKU0</accession>
<dbReference type="EMBL" id="AP022642">
    <property type="protein sequence ID" value="BCA27327.1"/>
    <property type="molecule type" value="Genomic_DNA"/>
</dbReference>
<dbReference type="Proteomes" id="UP000501237">
    <property type="component" value="Chromosome"/>
</dbReference>
<evidence type="ECO:0000313" key="3">
    <source>
        <dbReference type="Proteomes" id="UP000501237"/>
    </source>
</evidence>
<dbReference type="KEGG" id="poj:PtoMrB4_13040"/>
<organism evidence="2 3">
    <name type="scientific">Metapseudomonas otitidis</name>
    <dbReference type="NCBI Taxonomy" id="319939"/>
    <lineage>
        <taxon>Bacteria</taxon>
        <taxon>Pseudomonadati</taxon>
        <taxon>Pseudomonadota</taxon>
        <taxon>Gammaproteobacteria</taxon>
        <taxon>Pseudomonadales</taxon>
        <taxon>Pseudomonadaceae</taxon>
        <taxon>Metapseudomonas</taxon>
    </lineage>
</organism>
<evidence type="ECO:0000259" key="1">
    <source>
        <dbReference type="Pfam" id="PF13503"/>
    </source>
</evidence>
<dbReference type="AlphaFoldDB" id="A0A679GKU0"/>
<reference evidence="2 3" key="1">
    <citation type="journal article" date="2020" name="Microbiol. Resour. Announc.">
        <title>Complete genome sequence of Pseudomonas otitidis strain MrB4, isolated from Lake Biwa in Japan.</title>
        <authorList>
            <person name="Miyazaki K."/>
            <person name="Hase E."/>
            <person name="Maruya T."/>
        </authorList>
    </citation>
    <scope>NUCLEOTIDE SEQUENCE [LARGE SCALE GENOMIC DNA]</scope>
    <source>
        <strain evidence="2 3">MrB4</strain>
    </source>
</reference>
<evidence type="ECO:0000313" key="2">
    <source>
        <dbReference type="EMBL" id="BCA27327.1"/>
    </source>
</evidence>